<feature type="compositionally biased region" description="Basic and acidic residues" evidence="1">
    <location>
        <begin position="88"/>
        <end position="105"/>
    </location>
</feature>
<dbReference type="Proteomes" id="UP000265520">
    <property type="component" value="Unassembled WGS sequence"/>
</dbReference>
<comment type="caution">
    <text evidence="2">The sequence shown here is derived from an EMBL/GenBank/DDBJ whole genome shotgun (WGS) entry which is preliminary data.</text>
</comment>
<feature type="region of interest" description="Disordered" evidence="1">
    <location>
        <begin position="88"/>
        <end position="119"/>
    </location>
</feature>
<dbReference type="AlphaFoldDB" id="A0A392PT64"/>
<keyword evidence="3" id="KW-1185">Reference proteome</keyword>
<evidence type="ECO:0000313" key="2">
    <source>
        <dbReference type="EMBL" id="MCI15288.1"/>
    </source>
</evidence>
<proteinExistence type="predicted"/>
<evidence type="ECO:0000256" key="1">
    <source>
        <dbReference type="SAM" id="MobiDB-lite"/>
    </source>
</evidence>
<organism evidence="2 3">
    <name type="scientific">Trifolium medium</name>
    <dbReference type="NCBI Taxonomy" id="97028"/>
    <lineage>
        <taxon>Eukaryota</taxon>
        <taxon>Viridiplantae</taxon>
        <taxon>Streptophyta</taxon>
        <taxon>Embryophyta</taxon>
        <taxon>Tracheophyta</taxon>
        <taxon>Spermatophyta</taxon>
        <taxon>Magnoliopsida</taxon>
        <taxon>eudicotyledons</taxon>
        <taxon>Gunneridae</taxon>
        <taxon>Pentapetalae</taxon>
        <taxon>rosids</taxon>
        <taxon>fabids</taxon>
        <taxon>Fabales</taxon>
        <taxon>Fabaceae</taxon>
        <taxon>Papilionoideae</taxon>
        <taxon>50 kb inversion clade</taxon>
        <taxon>NPAAA clade</taxon>
        <taxon>Hologalegina</taxon>
        <taxon>IRL clade</taxon>
        <taxon>Trifolieae</taxon>
        <taxon>Trifolium</taxon>
    </lineage>
</organism>
<feature type="compositionally biased region" description="Polar residues" evidence="1">
    <location>
        <begin position="107"/>
        <end position="119"/>
    </location>
</feature>
<dbReference type="EMBL" id="LXQA010095823">
    <property type="protein sequence ID" value="MCI15288.1"/>
    <property type="molecule type" value="Genomic_DNA"/>
</dbReference>
<name>A0A392PT64_9FABA</name>
<evidence type="ECO:0000313" key="3">
    <source>
        <dbReference type="Proteomes" id="UP000265520"/>
    </source>
</evidence>
<reference evidence="2 3" key="1">
    <citation type="journal article" date="2018" name="Front. Plant Sci.">
        <title>Red Clover (Trifolium pratense) and Zigzag Clover (T. medium) - A Picture of Genomic Similarities and Differences.</title>
        <authorList>
            <person name="Dluhosova J."/>
            <person name="Istvanek J."/>
            <person name="Nedelnik J."/>
            <person name="Repkova J."/>
        </authorList>
    </citation>
    <scope>NUCLEOTIDE SEQUENCE [LARGE SCALE GENOMIC DNA]</scope>
    <source>
        <strain evidence="3">cv. 10/8</strain>
        <tissue evidence="2">Leaf</tissue>
    </source>
</reference>
<protein>
    <submittedName>
        <fullName evidence="2">Uncharacterized protein</fullName>
    </submittedName>
</protein>
<sequence length="119" mass="13699">MKKLNKTIAARWSPSQHDEYAYLLSKKIEKSCHDETIAPRWQNPEAIMARCLAMERDGQSPLACKTINRALLLHNYSFRNLEKYKTLRRKGEGVRRAQELSREGDSPPSQGDETSSARH</sequence>
<accession>A0A392PT64</accession>